<keyword evidence="2 7" id="KW-0489">Methyltransferase</keyword>
<keyword evidence="5" id="KW-0443">Lipid metabolism</keyword>
<evidence type="ECO:0000313" key="8">
    <source>
        <dbReference type="Proteomes" id="UP000198280"/>
    </source>
</evidence>
<evidence type="ECO:0000256" key="4">
    <source>
        <dbReference type="ARBA" id="ARBA00022691"/>
    </source>
</evidence>
<name>A0A239M334_9ACTN</name>
<keyword evidence="4" id="KW-0949">S-adenosyl-L-methionine</keyword>
<dbReference type="Gene3D" id="3.40.50.150">
    <property type="entry name" value="Vaccinia Virus protein VP39"/>
    <property type="match status" value="1"/>
</dbReference>
<organism evidence="7 8">
    <name type="scientific">Actinacidiphila glaucinigra</name>
    <dbReference type="NCBI Taxonomy" id="235986"/>
    <lineage>
        <taxon>Bacteria</taxon>
        <taxon>Bacillati</taxon>
        <taxon>Actinomycetota</taxon>
        <taxon>Actinomycetes</taxon>
        <taxon>Kitasatosporales</taxon>
        <taxon>Streptomycetaceae</taxon>
        <taxon>Actinacidiphila</taxon>
    </lineage>
</organism>
<evidence type="ECO:0000256" key="2">
    <source>
        <dbReference type="ARBA" id="ARBA00022603"/>
    </source>
</evidence>
<evidence type="ECO:0000256" key="5">
    <source>
        <dbReference type="ARBA" id="ARBA00023098"/>
    </source>
</evidence>
<dbReference type="Proteomes" id="UP000198280">
    <property type="component" value="Unassembled WGS sequence"/>
</dbReference>
<gene>
    <name evidence="7" type="ORF">SAMN05216252_122120</name>
</gene>
<evidence type="ECO:0000256" key="1">
    <source>
        <dbReference type="ARBA" id="ARBA00010815"/>
    </source>
</evidence>
<dbReference type="AlphaFoldDB" id="A0A239M334"/>
<dbReference type="GO" id="GO:0032259">
    <property type="term" value="P:methylation"/>
    <property type="evidence" value="ECO:0007669"/>
    <property type="project" value="UniProtKB-KW"/>
</dbReference>
<dbReference type="SUPFAM" id="SSF53335">
    <property type="entry name" value="S-adenosyl-L-methionine-dependent methyltransferases"/>
    <property type="match status" value="1"/>
</dbReference>
<dbReference type="InterPro" id="IPR029063">
    <property type="entry name" value="SAM-dependent_MTases_sf"/>
</dbReference>
<dbReference type="PANTHER" id="PTHR43667">
    <property type="entry name" value="CYCLOPROPANE-FATTY-ACYL-PHOSPHOLIPID SYNTHASE"/>
    <property type="match status" value="1"/>
</dbReference>
<dbReference type="GO" id="GO:0006629">
    <property type="term" value="P:lipid metabolic process"/>
    <property type="evidence" value="ECO:0007669"/>
    <property type="project" value="UniProtKB-KW"/>
</dbReference>
<dbReference type="GO" id="GO:0008168">
    <property type="term" value="F:methyltransferase activity"/>
    <property type="evidence" value="ECO:0007669"/>
    <property type="project" value="UniProtKB-KW"/>
</dbReference>
<evidence type="ECO:0000313" key="7">
    <source>
        <dbReference type="EMBL" id="SNT37035.1"/>
    </source>
</evidence>
<evidence type="ECO:0000256" key="3">
    <source>
        <dbReference type="ARBA" id="ARBA00022679"/>
    </source>
</evidence>
<keyword evidence="3 7" id="KW-0808">Transferase</keyword>
<reference evidence="7 8" key="1">
    <citation type="submission" date="2017-06" db="EMBL/GenBank/DDBJ databases">
        <authorList>
            <person name="Kim H.J."/>
            <person name="Triplett B.A."/>
        </authorList>
    </citation>
    <scope>NUCLEOTIDE SEQUENCE [LARGE SCALE GENOMIC DNA]</scope>
    <source>
        <strain evidence="7 8">CGMCC 4.1858</strain>
    </source>
</reference>
<dbReference type="InterPro" id="IPR050723">
    <property type="entry name" value="CFA/CMAS"/>
</dbReference>
<dbReference type="InterPro" id="IPR013217">
    <property type="entry name" value="Methyltransf_12"/>
</dbReference>
<evidence type="ECO:0000259" key="6">
    <source>
        <dbReference type="Pfam" id="PF08242"/>
    </source>
</evidence>
<dbReference type="OrthoDB" id="1853779at2"/>
<comment type="similarity">
    <text evidence="1">Belongs to the CFA/CMAS family.</text>
</comment>
<dbReference type="RefSeq" id="WP_089227371.1">
    <property type="nucleotide sequence ID" value="NZ_FZOF01000022.1"/>
</dbReference>
<dbReference type="EMBL" id="FZOF01000022">
    <property type="protein sequence ID" value="SNT37035.1"/>
    <property type="molecule type" value="Genomic_DNA"/>
</dbReference>
<dbReference type="CDD" id="cd02440">
    <property type="entry name" value="AdoMet_MTases"/>
    <property type="match status" value="1"/>
</dbReference>
<dbReference type="PANTHER" id="PTHR43667:SF1">
    <property type="entry name" value="CYCLOPROPANE-FATTY-ACYL-PHOSPHOLIPID SYNTHASE"/>
    <property type="match status" value="1"/>
</dbReference>
<keyword evidence="8" id="KW-1185">Reference proteome</keyword>
<proteinExistence type="inferred from homology"/>
<protein>
    <submittedName>
        <fullName evidence="7">Methyltransferase domain-containing protein</fullName>
    </submittedName>
</protein>
<feature type="domain" description="Methyltransferase type 12" evidence="6">
    <location>
        <begin position="99"/>
        <end position="200"/>
    </location>
</feature>
<dbReference type="Pfam" id="PF08242">
    <property type="entry name" value="Methyltransf_12"/>
    <property type="match status" value="1"/>
</dbReference>
<sequence>MATRKNLRADRTSLTHKVGYALRHPTRVVAHARRAARDRWLAHRHRDHVAYYRAVMASDTARDPEAAVGSGSHDRWLALGAMQFDYLREHGLSPRHRLLDIGCGNLRAGRLLIDYLDAGHYYGIDISPDILIAAKRTVTAQGLQRKLPYLTLTHDLTFDFLPDRHFDVVHAHSVFSHSPLEVIDECLAHVARILAPGGWFDFTFDRTEGKEHHVLHEDFYYRTETLVGLAARHGLRARFMDDWELRGHGQSKIRVHAAAAASA</sequence>
<accession>A0A239M334</accession>